<accession>A0ABV6QC58</accession>
<dbReference type="EMBL" id="JBHLTQ010000017">
    <property type="protein sequence ID" value="MFC0605872.1"/>
    <property type="molecule type" value="Genomic_DNA"/>
</dbReference>
<keyword evidence="1" id="KW-0812">Transmembrane</keyword>
<organism evidence="2 3">
    <name type="scientific">Winogradskyella pulchriflava</name>
    <dbReference type="NCBI Taxonomy" id="1110688"/>
    <lineage>
        <taxon>Bacteria</taxon>
        <taxon>Pseudomonadati</taxon>
        <taxon>Bacteroidota</taxon>
        <taxon>Flavobacteriia</taxon>
        <taxon>Flavobacteriales</taxon>
        <taxon>Flavobacteriaceae</taxon>
        <taxon>Winogradskyella</taxon>
    </lineage>
</organism>
<evidence type="ECO:0000256" key="1">
    <source>
        <dbReference type="SAM" id="Phobius"/>
    </source>
</evidence>
<comment type="caution">
    <text evidence="2">The sequence shown here is derived from an EMBL/GenBank/DDBJ whole genome shotgun (WGS) entry which is preliminary data.</text>
</comment>
<evidence type="ECO:0000313" key="3">
    <source>
        <dbReference type="Proteomes" id="UP001589832"/>
    </source>
</evidence>
<gene>
    <name evidence="2" type="ORF">ACFFGA_15025</name>
</gene>
<proteinExistence type="predicted"/>
<feature type="transmembrane region" description="Helical" evidence="1">
    <location>
        <begin position="81"/>
        <end position="103"/>
    </location>
</feature>
<protein>
    <submittedName>
        <fullName evidence="2">Uncharacterized protein</fullName>
    </submittedName>
</protein>
<keyword evidence="1" id="KW-1133">Transmembrane helix</keyword>
<name>A0ABV6QC58_9FLAO</name>
<keyword evidence="1" id="KW-0472">Membrane</keyword>
<reference evidence="2 3" key="1">
    <citation type="submission" date="2024-09" db="EMBL/GenBank/DDBJ databases">
        <authorList>
            <person name="Sun Q."/>
            <person name="Mori K."/>
        </authorList>
    </citation>
    <scope>NUCLEOTIDE SEQUENCE [LARGE SCALE GENOMIC DNA]</scope>
    <source>
        <strain evidence="2 3">NCAIM B.02481</strain>
    </source>
</reference>
<evidence type="ECO:0000313" key="2">
    <source>
        <dbReference type="EMBL" id="MFC0605872.1"/>
    </source>
</evidence>
<keyword evidence="3" id="KW-1185">Reference proteome</keyword>
<sequence length="378" mass="44707">MTKTLNQIEDLFNNAQYNNEFQFLLTLLNYKHIASPEESSNLKEWFSALEFYKTLYHEKKDKEKLRIGLLLYSTFFENSDFYNIIGSLCLNSLGFGGSSYLFWKTKKQDRLLGTGEKIRAIKEKLSDCNYNEIIEFFENVHYEQIRNTFFHSAYGISGDDYILFDSEPIEINGTLQRRVSIDNFLNPLIEKVISFFDKFKEIYNESFKSYSEEKLIKGHFPSLKEVIVHGTEDGLKGVTIKNTAQFYGKWSDSSIIFNEQYGFWAATNINFNFPQEETIEIDETLTRYESKSTIKTSDSEFNNLVDKIIERRYEKEMVRIIDLLVKYGNDKYDKWSIETNEHKKESIKKLPLPFYEKVIEINQHLDTTEIQKRIKELK</sequence>
<dbReference type="RefSeq" id="WP_386065258.1">
    <property type="nucleotide sequence ID" value="NZ_JBHLTQ010000017.1"/>
</dbReference>
<dbReference type="Proteomes" id="UP001589832">
    <property type="component" value="Unassembled WGS sequence"/>
</dbReference>